<dbReference type="InterPro" id="IPR032675">
    <property type="entry name" value="LRR_dom_sf"/>
</dbReference>
<name>A0ABQ8H117_9ROSI</name>
<evidence type="ECO:0000313" key="1">
    <source>
        <dbReference type="EMBL" id="KAH7543883.1"/>
    </source>
</evidence>
<dbReference type="Pfam" id="PF00560">
    <property type="entry name" value="LRR_1"/>
    <property type="match status" value="2"/>
</dbReference>
<dbReference type="SUPFAM" id="SSF52058">
    <property type="entry name" value="L domain-like"/>
    <property type="match status" value="1"/>
</dbReference>
<proteinExistence type="predicted"/>
<evidence type="ECO:0000313" key="2">
    <source>
        <dbReference type="Proteomes" id="UP000827721"/>
    </source>
</evidence>
<organism evidence="1 2">
    <name type="scientific">Xanthoceras sorbifolium</name>
    <dbReference type="NCBI Taxonomy" id="99658"/>
    <lineage>
        <taxon>Eukaryota</taxon>
        <taxon>Viridiplantae</taxon>
        <taxon>Streptophyta</taxon>
        <taxon>Embryophyta</taxon>
        <taxon>Tracheophyta</taxon>
        <taxon>Spermatophyta</taxon>
        <taxon>Magnoliopsida</taxon>
        <taxon>eudicotyledons</taxon>
        <taxon>Gunneridae</taxon>
        <taxon>Pentapetalae</taxon>
        <taxon>rosids</taxon>
        <taxon>malvids</taxon>
        <taxon>Sapindales</taxon>
        <taxon>Sapindaceae</taxon>
        <taxon>Xanthoceroideae</taxon>
        <taxon>Xanthoceras</taxon>
    </lineage>
</organism>
<keyword evidence="2" id="KW-1185">Reference proteome</keyword>
<dbReference type="EMBL" id="JAFEMO010000015">
    <property type="protein sequence ID" value="KAH7543883.1"/>
    <property type="molecule type" value="Genomic_DNA"/>
</dbReference>
<protein>
    <submittedName>
        <fullName evidence="1">Uncharacterized protein</fullName>
    </submittedName>
</protein>
<accession>A0ABQ8H117</accession>
<dbReference type="Gene3D" id="3.80.10.10">
    <property type="entry name" value="Ribonuclease Inhibitor"/>
    <property type="match status" value="1"/>
</dbReference>
<comment type="caution">
    <text evidence="1">The sequence shown here is derived from an EMBL/GenBank/DDBJ whole genome shotgun (WGS) entry which is preliminary data.</text>
</comment>
<gene>
    <name evidence="1" type="ORF">JRO89_XS15G0042000</name>
</gene>
<reference evidence="1 2" key="1">
    <citation type="submission" date="2021-02" db="EMBL/GenBank/DDBJ databases">
        <title>Plant Genome Project.</title>
        <authorList>
            <person name="Zhang R.-G."/>
        </authorList>
    </citation>
    <scope>NUCLEOTIDE SEQUENCE [LARGE SCALE GENOMIC DNA]</scope>
    <source>
        <tissue evidence="1">Leaves</tissue>
    </source>
</reference>
<dbReference type="Proteomes" id="UP000827721">
    <property type="component" value="Unassembled WGS sequence"/>
</dbReference>
<sequence>MAEFGGHPFYSCRNCLNPLAFQDDLLSKAFKLIEQWKEHLQPAKEKMPIRLDNLEILDLSDNKLNNSILSSAAAFTSLRELYLDDNGLEGIIDVTGN</sequence>
<dbReference type="InterPro" id="IPR001611">
    <property type="entry name" value="Leu-rich_rpt"/>
</dbReference>